<evidence type="ECO:0000313" key="4">
    <source>
        <dbReference type="Proteomes" id="UP000014387"/>
    </source>
</evidence>
<evidence type="ECO:0000313" key="3">
    <source>
        <dbReference type="EMBL" id="EPD30813.1"/>
    </source>
</evidence>
<keyword evidence="4" id="KW-1185">Reference proteome</keyword>
<dbReference type="EMBL" id="AGWN01000001">
    <property type="protein sequence ID" value="EPD30813.1"/>
    <property type="molecule type" value="Genomic_DNA"/>
</dbReference>
<dbReference type="SUPFAM" id="SSF53448">
    <property type="entry name" value="Nucleotide-diphospho-sugar transferases"/>
    <property type="match status" value="1"/>
</dbReference>
<feature type="transmembrane region" description="Helical" evidence="2">
    <location>
        <begin position="713"/>
        <end position="734"/>
    </location>
</feature>
<proteinExistence type="predicted"/>
<feature type="transmembrane region" description="Helical" evidence="2">
    <location>
        <begin position="545"/>
        <end position="571"/>
    </location>
</feature>
<accession>A0A9W5VWD8</accession>
<organism evidence="3 4">
    <name type="scientific">Gleimia europaea ACS-120-V-Col10b</name>
    <dbReference type="NCBI Taxonomy" id="883069"/>
    <lineage>
        <taxon>Bacteria</taxon>
        <taxon>Bacillati</taxon>
        <taxon>Actinomycetota</taxon>
        <taxon>Actinomycetes</taxon>
        <taxon>Actinomycetales</taxon>
        <taxon>Actinomycetaceae</taxon>
        <taxon>Gleimia</taxon>
    </lineage>
</organism>
<keyword evidence="2" id="KW-0472">Membrane</keyword>
<feature type="transmembrane region" description="Helical" evidence="2">
    <location>
        <begin position="821"/>
        <end position="846"/>
    </location>
</feature>
<dbReference type="OrthoDB" id="3734530at2"/>
<gene>
    <name evidence="3" type="ORF">HMPREF9238_00568</name>
</gene>
<feature type="transmembrane region" description="Helical" evidence="2">
    <location>
        <begin position="359"/>
        <end position="387"/>
    </location>
</feature>
<evidence type="ECO:0000256" key="1">
    <source>
        <dbReference type="SAM" id="MobiDB-lite"/>
    </source>
</evidence>
<dbReference type="InterPro" id="IPR029044">
    <property type="entry name" value="Nucleotide-diphossugar_trans"/>
</dbReference>
<keyword evidence="2" id="KW-0812">Transmembrane</keyword>
<name>A0A9W5VWD8_9ACTO</name>
<dbReference type="PANTHER" id="PTHR43685">
    <property type="entry name" value="GLYCOSYLTRANSFERASE"/>
    <property type="match status" value="1"/>
</dbReference>
<feature type="transmembrane region" description="Helical" evidence="2">
    <location>
        <begin position="680"/>
        <end position="701"/>
    </location>
</feature>
<feature type="transmembrane region" description="Helical" evidence="2">
    <location>
        <begin position="252"/>
        <end position="271"/>
    </location>
</feature>
<protein>
    <submittedName>
        <fullName evidence="3">Uncharacterized protein</fullName>
    </submittedName>
</protein>
<sequence>MADQSVAALIVSGANSPFLRRTLDAVLGQSRIPQRIVIVRVGKEAFPQIDGIEVIDAPRAKNFGDAIREAVAADPSIMQSQWLWTLHDDSAPFADALAHLVAEGVRGLTVGIVGPKQVAWSDSTRLLEVGVRASRSGRRLDYLLPGEIDQGQHDSDSDVLAVGTAGMLIRSAVWELTDGPDPVLGPFGDGLELCRRTRQLGYRTVVAPGAKVAHARGSFRDVRGGEEADINRSFGLRRGAQLYNAMVANPPVLFALMLVSLPFWSLARALMRLFTKQGDLAWQELVGFAWAFSKIPQAMSARRRLARTRKVPAKALADLEESNLKITKAKRTLAKKEREPKPVEVLEPVAARLLREHKIAVNVAGGAGALLLLVALVFTSSGLTGGITGGAWANLPTSFTKLWHEAWAGWVVGGAGAAGPGDPLLMIWALLAAPFALVGVSPKTLLVGFWLLSPLAAWLAMFWAASTLTHRPVWRFAFATIWIALPTFLLAWSDGRMAGVMVHVAVPLVLLGWMRMLNLGATLRIRGAEDGELEVQDRTLATSYAALASAALVVVVAAATWTGLALVLFTIVQLVVRPRKWKLTLLAAVPPLAIMLPTWIAAAQFGGSRALRFLLAESGRPLAFDAAPTWLSVLGMPENMALDPRSADVWLALAPGALCVLGATLALLNFSRPWFRTRFFYLTGTIAFVIAIVASRTVIAFDGSLVSAWPGPALSIAGICMIAAWAGLLRPLVLQERLYSYRSRRRLDVATKRRLKAKERSQRNVPKSAASSEAEAQIVEVDSARPDAETEQDESESKQGEEAAETAAPAPKLRVSVLERIIWPLATAGLVLTLVVALSPIVVWAAGITPDGTRPRVITGAPEYETPAAAQYAQNYPRRARFLVLHVNDEGVRAQLRRGDGVELGDSSARFRLESAINMQYLPPGEVAQALANADEADADFARAVAEVLNNSEPTGLLGFAVDQIALSGEGTSYTAAQTALDSNESLERAGESEAGLLWRVRPSGLEPARMYIDDSGKITPVPSGLIGASIDLSKYEYGEGATLVLSERADANWRATAGAELLEAANHGWQQAFKLDGAKGLVKVAYHDEWMPLWWGLSALSIVSLLIAGVPIRRRRRQNEA</sequence>
<feature type="transmembrane region" description="Helical" evidence="2">
    <location>
        <begin position="1094"/>
        <end position="1113"/>
    </location>
</feature>
<feature type="transmembrane region" description="Helical" evidence="2">
    <location>
        <begin position="472"/>
        <end position="492"/>
    </location>
</feature>
<dbReference type="Gene3D" id="3.90.550.10">
    <property type="entry name" value="Spore Coat Polysaccharide Biosynthesis Protein SpsA, Chain A"/>
    <property type="match status" value="1"/>
</dbReference>
<feature type="transmembrane region" description="Helical" evidence="2">
    <location>
        <begin position="649"/>
        <end position="668"/>
    </location>
</feature>
<reference evidence="3 4" key="1">
    <citation type="submission" date="2013-05" db="EMBL/GenBank/DDBJ databases">
        <title>The Genome Sequence of Actinomyces europaeus ACS-120-V-COL10B.</title>
        <authorList>
            <consortium name="The Broad Institute Genomics Platform"/>
            <person name="Earl A."/>
            <person name="Ward D."/>
            <person name="Feldgarden M."/>
            <person name="Gevers D."/>
            <person name="Saerens B."/>
            <person name="Vaneechoutte M."/>
            <person name="Walker B."/>
            <person name="Young S."/>
            <person name="Zeng Q."/>
            <person name="Gargeya S."/>
            <person name="Fitzgerald M."/>
            <person name="Haas B."/>
            <person name="Abouelleil A."/>
            <person name="Allen A.W."/>
            <person name="Alvarado L."/>
            <person name="Arachchi H.M."/>
            <person name="Berlin A.M."/>
            <person name="Chapman S.B."/>
            <person name="Gainer-Dewar J."/>
            <person name="Goldberg J."/>
            <person name="Griggs A."/>
            <person name="Gujja S."/>
            <person name="Hansen M."/>
            <person name="Howarth C."/>
            <person name="Imamovic A."/>
            <person name="Ireland A."/>
            <person name="Larimer J."/>
            <person name="McCowan C."/>
            <person name="Murphy C."/>
            <person name="Pearson M."/>
            <person name="Poon T.W."/>
            <person name="Priest M."/>
            <person name="Roberts A."/>
            <person name="Saif S."/>
            <person name="Shea T."/>
            <person name="Sisk P."/>
            <person name="Sykes S."/>
            <person name="Wortman J."/>
            <person name="Nusbaum C."/>
            <person name="Birren B."/>
        </authorList>
    </citation>
    <scope>NUCLEOTIDE SEQUENCE [LARGE SCALE GENOMIC DNA]</scope>
    <source>
        <strain evidence="3 4">ACS-120-V-Col10b</strain>
    </source>
</reference>
<dbReference type="RefSeq" id="WP_016443925.1">
    <property type="nucleotide sequence ID" value="NZ_KE150266.1"/>
</dbReference>
<evidence type="ECO:0000256" key="2">
    <source>
        <dbReference type="SAM" id="Phobius"/>
    </source>
</evidence>
<dbReference type="Proteomes" id="UP000014387">
    <property type="component" value="Unassembled WGS sequence"/>
</dbReference>
<feature type="region of interest" description="Disordered" evidence="1">
    <location>
        <begin position="753"/>
        <end position="809"/>
    </location>
</feature>
<dbReference type="Pfam" id="PF13641">
    <property type="entry name" value="Glyco_tranf_2_3"/>
    <property type="match status" value="1"/>
</dbReference>
<feature type="transmembrane region" description="Helical" evidence="2">
    <location>
        <begin position="445"/>
        <end position="466"/>
    </location>
</feature>
<feature type="transmembrane region" description="Helical" evidence="2">
    <location>
        <begin position="583"/>
        <end position="605"/>
    </location>
</feature>
<dbReference type="AlphaFoldDB" id="A0A9W5VWD8"/>
<feature type="transmembrane region" description="Helical" evidence="2">
    <location>
        <begin position="504"/>
        <end position="525"/>
    </location>
</feature>
<keyword evidence="2" id="KW-1133">Transmembrane helix</keyword>
<dbReference type="PANTHER" id="PTHR43685:SF3">
    <property type="entry name" value="SLR2126 PROTEIN"/>
    <property type="match status" value="1"/>
</dbReference>
<dbReference type="InterPro" id="IPR050834">
    <property type="entry name" value="Glycosyltransf_2"/>
</dbReference>
<comment type="caution">
    <text evidence="3">The sequence shown here is derived from an EMBL/GenBank/DDBJ whole genome shotgun (WGS) entry which is preliminary data.</text>
</comment>